<dbReference type="Proteomes" id="UP001652625">
    <property type="component" value="Chromosome 15"/>
</dbReference>
<dbReference type="GeneID" id="136072077"/>
<keyword evidence="4" id="KW-1185">Reference proteome</keyword>
<keyword evidence="1" id="KW-0040">ANK repeat</keyword>
<evidence type="ECO:0000256" key="1">
    <source>
        <dbReference type="PROSITE-ProRule" id="PRU00023"/>
    </source>
</evidence>
<dbReference type="PROSITE" id="PS50088">
    <property type="entry name" value="ANK_REPEAT"/>
    <property type="match status" value="7"/>
</dbReference>
<evidence type="ECO:0000313" key="4">
    <source>
        <dbReference type="Proteomes" id="UP001652625"/>
    </source>
</evidence>
<organism evidence="4 5">
    <name type="scientific">Hydra vulgaris</name>
    <name type="common">Hydra</name>
    <name type="synonym">Hydra attenuata</name>
    <dbReference type="NCBI Taxonomy" id="6087"/>
    <lineage>
        <taxon>Eukaryota</taxon>
        <taxon>Metazoa</taxon>
        <taxon>Cnidaria</taxon>
        <taxon>Hydrozoa</taxon>
        <taxon>Hydroidolina</taxon>
        <taxon>Anthoathecata</taxon>
        <taxon>Aplanulata</taxon>
        <taxon>Hydridae</taxon>
        <taxon>Hydra</taxon>
    </lineage>
</organism>
<dbReference type="InterPro" id="IPR001660">
    <property type="entry name" value="SAM"/>
</dbReference>
<feature type="repeat" description="ANK" evidence="1">
    <location>
        <begin position="137"/>
        <end position="169"/>
    </location>
</feature>
<dbReference type="PANTHER" id="PTHR24118">
    <property type="entry name" value="POTE ANKYRIN DOMAIN"/>
    <property type="match status" value="1"/>
</dbReference>
<gene>
    <name evidence="5" type="primary">LOC136072077</name>
</gene>
<dbReference type="Gene3D" id="1.10.150.50">
    <property type="entry name" value="Transcription Factor, Ets-1"/>
    <property type="match status" value="1"/>
</dbReference>
<dbReference type="Pfam" id="PF00536">
    <property type="entry name" value="SAM_1"/>
    <property type="match status" value="1"/>
</dbReference>
<feature type="repeat" description="ANK" evidence="1">
    <location>
        <begin position="71"/>
        <end position="103"/>
    </location>
</feature>
<dbReference type="Gene3D" id="1.25.40.20">
    <property type="entry name" value="Ankyrin repeat-containing domain"/>
    <property type="match status" value="4"/>
</dbReference>
<sequence length="735" mass="81278">MNIDQNLVKSLLNASERGDLAKTELCLKSVAVDSIDDQSHTALHFAAANGHETILRELIKKGAGLECRNWCGWTPIMFAAYYGHYNVVSILLQNNADVNIPNSRLATPLTCAARCGQIAIIELLLQNGAKVNQTDNPDVTPLMAAAQHGHTSIVSLLLQYSADIDYKNPHTGYTALMLAACNGHLDVVRLLIEKGGANVNLRNILNQNAYKLSILRRKFDVEKYLSVRTQAIEQMLPIVRPSSTLIDIVKSGKLELVQKMLNSGHKIDVNEVDSDGATPLIYSSMNGHYDIVLLLLKAGAKTDIQDQLHGWTALMQATLKQHVHIVKLLIQHGADVNVKDFKGFLAFDLATLVGVPEITRLLVPNVPGVERPLLEQNRDEKNNKTSWMSKFSDKLGIKQRAPQPFSRVPVQPNDIVSGSIVGNDTMGVEEDNNDNKDELKKTSSVLSVLDAAIALKGTAKARFTLVSPQVKLPDDVVAPVVAPYSKLPSFDLPKMPIMKLSYDMSNLTEVTPTVSDTPLHNGTTNRSLNRPQVSNNSLLVSPFLNYNSESPQSSLTSSNFTSVSQNNGSSKMTNFKKLPPIGIDYLQKANPNPSWNNQIYDQSPFIFNKNSDIFSLSTISSSINAAHKKDFQYLASTQFNAAQPASELDNTTNDINMLLKQLSLEKYRSTFEREEVDMEALNEMDDGDLKLIGIDQTINRDKILQAVQKKKIKSPYNYQMYDSKGTMNGIYQIGR</sequence>
<dbReference type="SMART" id="SM00248">
    <property type="entry name" value="ANK"/>
    <property type="match status" value="8"/>
</dbReference>
<feature type="repeat" description="ANK" evidence="1">
    <location>
        <begin position="275"/>
        <end position="307"/>
    </location>
</feature>
<feature type="repeat" description="ANK" evidence="1">
    <location>
        <begin position="104"/>
        <end position="136"/>
    </location>
</feature>
<evidence type="ECO:0000313" key="5">
    <source>
        <dbReference type="RefSeq" id="XP_065676334.1"/>
    </source>
</evidence>
<dbReference type="Pfam" id="PF12796">
    <property type="entry name" value="Ank_2"/>
    <property type="match status" value="3"/>
</dbReference>
<dbReference type="SUPFAM" id="SSF48403">
    <property type="entry name" value="Ankyrin repeat"/>
    <property type="match status" value="1"/>
</dbReference>
<feature type="compositionally biased region" description="Low complexity" evidence="2">
    <location>
        <begin position="552"/>
        <end position="564"/>
    </location>
</feature>
<dbReference type="SUPFAM" id="SSF47769">
    <property type="entry name" value="SAM/Pointed domain"/>
    <property type="match status" value="1"/>
</dbReference>
<proteinExistence type="predicted"/>
<dbReference type="RefSeq" id="XP_065676334.1">
    <property type="nucleotide sequence ID" value="XM_065820262.1"/>
</dbReference>
<feature type="region of interest" description="Disordered" evidence="2">
    <location>
        <begin position="552"/>
        <end position="573"/>
    </location>
</feature>
<evidence type="ECO:0000259" key="3">
    <source>
        <dbReference type="PROSITE" id="PS50105"/>
    </source>
</evidence>
<reference evidence="5" key="1">
    <citation type="submission" date="2025-08" db="UniProtKB">
        <authorList>
            <consortium name="RefSeq"/>
        </authorList>
    </citation>
    <scope>IDENTIFICATION</scope>
</reference>
<dbReference type="PROSITE" id="PS50297">
    <property type="entry name" value="ANK_REP_REGION"/>
    <property type="match status" value="7"/>
</dbReference>
<feature type="repeat" description="ANK" evidence="1">
    <location>
        <begin position="309"/>
        <end position="341"/>
    </location>
</feature>
<name>A0ABM4DP46_HYDVU</name>
<feature type="repeat" description="ANK" evidence="1">
    <location>
        <begin position="38"/>
        <end position="70"/>
    </location>
</feature>
<evidence type="ECO:0000256" key="2">
    <source>
        <dbReference type="SAM" id="MobiDB-lite"/>
    </source>
</evidence>
<feature type="region of interest" description="Disordered" evidence="2">
    <location>
        <begin position="513"/>
        <end position="532"/>
    </location>
</feature>
<dbReference type="SMART" id="SM00454">
    <property type="entry name" value="SAM"/>
    <property type="match status" value="1"/>
</dbReference>
<feature type="repeat" description="ANK" evidence="1">
    <location>
        <begin position="171"/>
        <end position="195"/>
    </location>
</feature>
<dbReference type="PANTHER" id="PTHR24118:SF99">
    <property type="entry name" value="POTE ANKYRIN DOMAIN FAMILY MEMBER 3C-RELATED"/>
    <property type="match status" value="1"/>
</dbReference>
<protein>
    <submittedName>
        <fullName evidence="5">Ankyrin repeat and SAM domain-containing protein 6-like</fullName>
    </submittedName>
</protein>
<feature type="domain" description="SAM" evidence="3">
    <location>
        <begin position="650"/>
        <end position="713"/>
    </location>
</feature>
<dbReference type="InterPro" id="IPR036770">
    <property type="entry name" value="Ankyrin_rpt-contain_sf"/>
</dbReference>
<dbReference type="PRINTS" id="PR01415">
    <property type="entry name" value="ANKYRIN"/>
</dbReference>
<accession>A0ABM4DP46</accession>
<dbReference type="InterPro" id="IPR013761">
    <property type="entry name" value="SAM/pointed_sf"/>
</dbReference>
<dbReference type="InterPro" id="IPR002110">
    <property type="entry name" value="Ankyrin_rpt"/>
</dbReference>
<dbReference type="PROSITE" id="PS50105">
    <property type="entry name" value="SAM_DOMAIN"/>
    <property type="match status" value="1"/>
</dbReference>